<dbReference type="GO" id="GO:0031593">
    <property type="term" value="F:polyubiquitin modification-dependent protein binding"/>
    <property type="evidence" value="ECO:0007669"/>
    <property type="project" value="TreeGrafter"/>
</dbReference>
<evidence type="ECO:0000313" key="4">
    <source>
        <dbReference type="EMBL" id="CAF9925614.1"/>
    </source>
</evidence>
<comment type="caution">
    <text evidence="4">The sequence shown here is derived from an EMBL/GenBank/DDBJ whole genome shotgun (WGS) entry which is preliminary data.</text>
</comment>
<evidence type="ECO:0000259" key="3">
    <source>
        <dbReference type="Pfam" id="PF24842"/>
    </source>
</evidence>
<accession>A0A8H3ITD0</accession>
<dbReference type="PANTHER" id="PTHR12555">
    <property type="entry name" value="UBIQUITIN FUSION DEGRADATON PROTEIN 1"/>
    <property type="match status" value="1"/>
</dbReference>
<protein>
    <recommendedName>
        <fullName evidence="6">Ubiquitin-protein ligase E3A N-terminal zinc-binding domain-containing protein</fullName>
    </recommendedName>
</protein>
<dbReference type="OrthoDB" id="193703at2759"/>
<dbReference type="GO" id="GO:0036503">
    <property type="term" value="P:ERAD pathway"/>
    <property type="evidence" value="ECO:0007669"/>
    <property type="project" value="TreeGrafter"/>
</dbReference>
<proteinExistence type="predicted"/>
<dbReference type="Pfam" id="PF24842">
    <property type="entry name" value="UFD1_N2"/>
    <property type="match status" value="1"/>
</dbReference>
<feature type="domain" description="Ubiquitin-protein ligase E3A N-terminal zinc-binding" evidence="1">
    <location>
        <begin position="580"/>
        <end position="604"/>
    </location>
</feature>
<dbReference type="Gene3D" id="3.10.330.10">
    <property type="match status" value="1"/>
</dbReference>
<name>A0A8H3ITD0_9LECA</name>
<gene>
    <name evidence="4" type="ORF">GOMPHAMPRED_003946</name>
</gene>
<dbReference type="PANTHER" id="PTHR12555:SF15">
    <property type="entry name" value="FUSION DEGRADATION PROTEIN (UFD1), PUTATIVE (AFU_ORTHOLOGUE AFUA_4G04640)-RELATED"/>
    <property type="match status" value="1"/>
</dbReference>
<sequence length="703" mass="78811">MTESTSSIKWTTQLKLAESTSTSLQGDKILLPPSALEQLLSAATVIVTDQDDSVTHSPWGGAGGGPMRILDRKQDLPHPLTFRLVSPGSGNVVYAGIRQFTADEGDVGISSFLRRTLVLKDSALEDQKLTVHLEELPKGTFVKLRPLEAGYDADWKPLLERYMRTNFTTLTKGVILDVPSGDGREYRFLVDELKPEGSQAVCIVDTDLEVDIEALSEDQARETVKLNTQKKQNGGVIEFGQSLQGQVAEDGYVDYTLSTWDRSKDMRIELSSEGEVDLLFSPLSSRQQNRPREQEHVIAAIEGSPRRITLRNTNVELEHAEQLYISVHGWEAASFTLKLDMAQQPEASTSAKSLAEPGSDETICKNCLQSIPKRTLPLHESFCYRNNILCQHCHQVFQKSSSTWTSHWHCPHDSSHGNTPLSQTKHNKLSHMAQICHGCTQSFPSILALAQHRTTTCPAKPILCQFCHLLVPQQGPDDPPLESAEVLLSGLTPHELTDGTRTTECHLCTKFIRLRDMQAHTRNHDLARKTQSTPLLCTNKNCSRITISDSLGLCKHCFAPLYASTTYDPDHKALKRRIERRYLTQFLTGCGQDWCRNEFCKTAREYFNLPAVGSKEGLAIVKDDVQKVGVANATVTTTNWEWRFCVHSETIQKRRTLGEMMAAQDDTYELGWWIAAFEATGSNSNDISKAKRWLTDWARRKDE</sequence>
<dbReference type="InterPro" id="IPR032353">
    <property type="entry name" value="AZUL"/>
</dbReference>
<dbReference type="InterPro" id="IPR042556">
    <property type="entry name" value="AZUL_sf"/>
</dbReference>
<dbReference type="InterPro" id="IPR055418">
    <property type="entry name" value="UFD1_N2"/>
</dbReference>
<evidence type="ECO:0000259" key="2">
    <source>
        <dbReference type="Pfam" id="PF24503"/>
    </source>
</evidence>
<dbReference type="Pfam" id="PF16558">
    <property type="entry name" value="AZUL"/>
    <property type="match status" value="1"/>
</dbReference>
<dbReference type="Pfam" id="PF24503">
    <property type="entry name" value="DUF7590"/>
    <property type="match status" value="1"/>
</dbReference>
<evidence type="ECO:0000313" key="5">
    <source>
        <dbReference type="Proteomes" id="UP000664169"/>
    </source>
</evidence>
<evidence type="ECO:0000259" key="1">
    <source>
        <dbReference type="Pfam" id="PF16558"/>
    </source>
</evidence>
<feature type="domain" description="DUF7590" evidence="2">
    <location>
        <begin position="232"/>
        <end position="334"/>
    </location>
</feature>
<dbReference type="InterPro" id="IPR056012">
    <property type="entry name" value="DUF7590"/>
</dbReference>
<reference evidence="4" key="1">
    <citation type="submission" date="2021-03" db="EMBL/GenBank/DDBJ databases">
        <authorList>
            <person name="Tagirdzhanova G."/>
        </authorList>
    </citation>
    <scope>NUCLEOTIDE SEQUENCE</scope>
</reference>
<dbReference type="Pfam" id="PF23580">
    <property type="entry name" value="Znf_XAF1_N"/>
    <property type="match status" value="1"/>
</dbReference>
<dbReference type="GO" id="GO:0034098">
    <property type="term" value="C:VCP-NPL4-UFD1 AAA ATPase complex"/>
    <property type="evidence" value="ECO:0007669"/>
    <property type="project" value="TreeGrafter"/>
</dbReference>
<dbReference type="InterPro" id="IPR004854">
    <property type="entry name" value="Ufd1-like"/>
</dbReference>
<dbReference type="Gene3D" id="6.10.130.10">
    <property type="entry name" value="Ubiquitin-protein ligase E3A, N-terminal zinc-binding domain (AZUL)"/>
    <property type="match status" value="1"/>
</dbReference>
<evidence type="ECO:0008006" key="6">
    <source>
        <dbReference type="Google" id="ProtNLM"/>
    </source>
</evidence>
<dbReference type="Proteomes" id="UP000664169">
    <property type="component" value="Unassembled WGS sequence"/>
</dbReference>
<dbReference type="InterPro" id="IPR042299">
    <property type="entry name" value="Ufd1-like_Nn"/>
</dbReference>
<keyword evidence="5" id="KW-1185">Reference proteome</keyword>
<dbReference type="AlphaFoldDB" id="A0A8H3ITD0"/>
<feature type="domain" description="Ubiquitin fusion degradation protein UFD1 N-terminal subdomain 2" evidence="3">
    <location>
        <begin position="138"/>
        <end position="214"/>
    </location>
</feature>
<organism evidence="4 5">
    <name type="scientific">Gomphillus americanus</name>
    <dbReference type="NCBI Taxonomy" id="1940652"/>
    <lineage>
        <taxon>Eukaryota</taxon>
        <taxon>Fungi</taxon>
        <taxon>Dikarya</taxon>
        <taxon>Ascomycota</taxon>
        <taxon>Pezizomycotina</taxon>
        <taxon>Lecanoromycetes</taxon>
        <taxon>OSLEUM clade</taxon>
        <taxon>Ostropomycetidae</taxon>
        <taxon>Ostropales</taxon>
        <taxon>Graphidaceae</taxon>
        <taxon>Gomphilloideae</taxon>
        <taxon>Gomphillus</taxon>
    </lineage>
</organism>
<dbReference type="Gene3D" id="2.40.40.50">
    <property type="entry name" value="Ubiquitin fusion degradation protein UFD1, N-terminal domain"/>
    <property type="match status" value="1"/>
</dbReference>
<dbReference type="EMBL" id="CAJPDQ010000023">
    <property type="protein sequence ID" value="CAF9925614.1"/>
    <property type="molecule type" value="Genomic_DNA"/>
</dbReference>
<dbReference type="GO" id="GO:0006511">
    <property type="term" value="P:ubiquitin-dependent protein catabolic process"/>
    <property type="evidence" value="ECO:0007669"/>
    <property type="project" value="InterPro"/>
</dbReference>